<dbReference type="OrthoDB" id="2431604at2759"/>
<comment type="caution">
    <text evidence="1">The sequence shown here is derived from an EMBL/GenBank/DDBJ whole genome shotgun (WGS) entry which is preliminary data.</text>
</comment>
<proteinExistence type="predicted"/>
<accession>A0A8H7Q9B6</accession>
<dbReference type="EMBL" id="JAEPRA010000003">
    <property type="protein sequence ID" value="KAG2187156.1"/>
    <property type="molecule type" value="Genomic_DNA"/>
</dbReference>
<evidence type="ECO:0000313" key="1">
    <source>
        <dbReference type="EMBL" id="KAG2187156.1"/>
    </source>
</evidence>
<organism evidence="1 2">
    <name type="scientific">Umbelopsis vinacea</name>
    <dbReference type="NCBI Taxonomy" id="44442"/>
    <lineage>
        <taxon>Eukaryota</taxon>
        <taxon>Fungi</taxon>
        <taxon>Fungi incertae sedis</taxon>
        <taxon>Mucoromycota</taxon>
        <taxon>Mucoromycotina</taxon>
        <taxon>Umbelopsidomycetes</taxon>
        <taxon>Umbelopsidales</taxon>
        <taxon>Umbelopsidaceae</taxon>
        <taxon>Umbelopsis</taxon>
    </lineage>
</organism>
<protein>
    <submittedName>
        <fullName evidence="1">Uncharacterized protein</fullName>
    </submittedName>
</protein>
<keyword evidence="2" id="KW-1185">Reference proteome</keyword>
<evidence type="ECO:0000313" key="2">
    <source>
        <dbReference type="Proteomes" id="UP000612746"/>
    </source>
</evidence>
<dbReference type="Proteomes" id="UP000612746">
    <property type="component" value="Unassembled WGS sequence"/>
</dbReference>
<reference evidence="1" key="1">
    <citation type="submission" date="2020-12" db="EMBL/GenBank/DDBJ databases">
        <title>Metabolic potential, ecology and presence of endohyphal bacteria is reflected in genomic diversity of Mucoromycotina.</title>
        <authorList>
            <person name="Muszewska A."/>
            <person name="Okrasinska A."/>
            <person name="Steczkiewicz K."/>
            <person name="Drgas O."/>
            <person name="Orlowska M."/>
            <person name="Perlinska-Lenart U."/>
            <person name="Aleksandrzak-Piekarczyk T."/>
            <person name="Szatraj K."/>
            <person name="Zielenkiewicz U."/>
            <person name="Pilsyk S."/>
            <person name="Malc E."/>
            <person name="Mieczkowski P."/>
            <person name="Kruszewska J.S."/>
            <person name="Biernat P."/>
            <person name="Pawlowska J."/>
        </authorList>
    </citation>
    <scope>NUCLEOTIDE SEQUENCE</scope>
    <source>
        <strain evidence="1">WA0000051536</strain>
    </source>
</reference>
<sequence>MFLFSHFNHYRQLTPAHSWTLDIGDDYTVLHDLHTVGKLFLPRISEVGHMVAEQCLLTGSNILGNPPKSNLPIPYARSTLMRETTEEDVTKEIKWEHRHVRLSDTWRSLKISKPLCELVNVGIIVQALHVDLTTQLEVMGEELLPSYNESVPQTTIHIHDSRLPHYDDLVAHEDIDLADFTRPSYLSSPLASMTLPEYRPAAPQTR</sequence>
<gene>
    <name evidence="1" type="ORF">INT44_004826</name>
</gene>
<name>A0A8H7Q9B6_9FUNG</name>
<dbReference type="AlphaFoldDB" id="A0A8H7Q9B6"/>